<evidence type="ECO:0000256" key="5">
    <source>
        <dbReference type="ARBA" id="ARBA00022764"/>
    </source>
</evidence>
<evidence type="ECO:0000259" key="8">
    <source>
        <dbReference type="Pfam" id="PF04052"/>
    </source>
</evidence>
<comment type="subunit">
    <text evidence="7">The Tol-Pal system is composed of five core proteins: the inner membrane proteins TolA, TolQ and TolR, the periplasmic protein TolB and the outer membrane protein Pal. They form a network linking the inner and outer membranes and the peptidoglycan layer.</text>
</comment>
<gene>
    <name evidence="7" type="primary">tolB</name>
    <name evidence="9" type="ORF">DI603_04295</name>
</gene>
<evidence type="ECO:0000256" key="1">
    <source>
        <dbReference type="ARBA" id="ARBA00004418"/>
    </source>
</evidence>
<dbReference type="EMBL" id="QFOD01000003">
    <property type="protein sequence ID" value="PZP35110.1"/>
    <property type="molecule type" value="Genomic_DNA"/>
</dbReference>
<comment type="caution">
    <text evidence="9">The sequence shown here is derived from an EMBL/GenBank/DDBJ whole genome shotgun (WGS) entry which is preliminary data.</text>
</comment>
<dbReference type="GO" id="GO:0051301">
    <property type="term" value="P:cell division"/>
    <property type="evidence" value="ECO:0007669"/>
    <property type="project" value="UniProtKB-UniRule"/>
</dbReference>
<evidence type="ECO:0000313" key="9">
    <source>
        <dbReference type="EMBL" id="PZP35110.1"/>
    </source>
</evidence>
<dbReference type="Pfam" id="PF04052">
    <property type="entry name" value="TolB_N"/>
    <property type="match status" value="1"/>
</dbReference>
<dbReference type="GO" id="GO:0042597">
    <property type="term" value="C:periplasmic space"/>
    <property type="evidence" value="ECO:0007669"/>
    <property type="project" value="UniProtKB-SubCell"/>
</dbReference>
<dbReference type="PANTHER" id="PTHR36842">
    <property type="entry name" value="PROTEIN TOLB HOMOLOG"/>
    <property type="match status" value="1"/>
</dbReference>
<keyword evidence="4 7" id="KW-0732">Signal</keyword>
<feature type="signal peptide" evidence="7">
    <location>
        <begin position="1"/>
        <end position="28"/>
    </location>
</feature>
<sequence precursor="true">MSVNARPHVSRRHSLAALAAFATVPAWAQLRVEIAGVGGTRLPIAVVDFKDESKSPQPIAAIIRADLERSGMFRAVDAPPGLNETSSPVWQDWRGRQADALAAGSVNRLADGRLDIRFRLWDVVKGQDIVGEANAVTPEDARLAAHRIADTIYEKLTGDRGVFATRMAYVTKAGPRYSLVIADADGEGAKVALASPEPIISPAWSPNGNELAYVSFESRKATVRLQNIQTGQRRVLADFKGSNSAPAWSPDGQQLAVALSRDGGTQLYLINRDGSGLRRLTQSGAIDTEPCFSPDGRSIFFVSDRGGGPQVYRMAASGGSAERVTFNGSYNISPAISPDGRTLAFITRQSGNFRLCVMDLATGQVQQITDGTDDESPAFAPNGKLLVYATRAGGREVLMTTTLDGKIKAPLLITLAEVREPTWGPFTRP</sequence>
<evidence type="ECO:0000256" key="6">
    <source>
        <dbReference type="ARBA" id="ARBA00023306"/>
    </source>
</evidence>
<accession>A0A2W5E264</accession>
<comment type="similarity">
    <text evidence="2 7">Belongs to the TolB family.</text>
</comment>
<dbReference type="NCBIfam" id="TIGR02800">
    <property type="entry name" value="propeller_TolB"/>
    <property type="match status" value="1"/>
</dbReference>
<dbReference type="InterPro" id="IPR007195">
    <property type="entry name" value="TolB_N"/>
</dbReference>
<protein>
    <recommendedName>
        <fullName evidence="7">Tol-Pal system protein TolB</fullName>
    </recommendedName>
</protein>
<feature type="domain" description="TolB N-terminal" evidence="8">
    <location>
        <begin position="30"/>
        <end position="128"/>
    </location>
</feature>
<evidence type="ECO:0000256" key="7">
    <source>
        <dbReference type="HAMAP-Rule" id="MF_00671"/>
    </source>
</evidence>
<dbReference type="Pfam" id="PF07676">
    <property type="entry name" value="PD40"/>
    <property type="match status" value="5"/>
</dbReference>
<dbReference type="InterPro" id="IPR014167">
    <property type="entry name" value="Tol-Pal_TolB"/>
</dbReference>
<dbReference type="HAMAP" id="MF_00671">
    <property type="entry name" value="TolB"/>
    <property type="match status" value="1"/>
</dbReference>
<keyword evidence="6 7" id="KW-0131">Cell cycle</keyword>
<comment type="function">
    <text evidence="7">Part of the Tol-Pal system, which plays a role in outer membrane invagination during cell division and is important for maintaining outer membrane integrity.</text>
</comment>
<dbReference type="GO" id="GO:0017038">
    <property type="term" value="P:protein import"/>
    <property type="evidence" value="ECO:0007669"/>
    <property type="project" value="InterPro"/>
</dbReference>
<evidence type="ECO:0000256" key="4">
    <source>
        <dbReference type="ARBA" id="ARBA00022729"/>
    </source>
</evidence>
<dbReference type="AlphaFoldDB" id="A0A2W5E264"/>
<evidence type="ECO:0000256" key="2">
    <source>
        <dbReference type="ARBA" id="ARBA00009820"/>
    </source>
</evidence>
<reference evidence="9 10" key="1">
    <citation type="submission" date="2017-08" db="EMBL/GenBank/DDBJ databases">
        <title>Infants hospitalized years apart are colonized by the same room-sourced microbial strains.</title>
        <authorList>
            <person name="Brooks B."/>
            <person name="Olm M.R."/>
            <person name="Firek B.A."/>
            <person name="Baker R."/>
            <person name="Thomas B.C."/>
            <person name="Morowitz M.J."/>
            <person name="Banfield J.F."/>
        </authorList>
    </citation>
    <scope>NUCLEOTIDE SEQUENCE [LARGE SCALE GENOMIC DNA]</scope>
    <source>
        <strain evidence="9">S2_012_000_R2_81</strain>
    </source>
</reference>
<dbReference type="InterPro" id="IPR011659">
    <property type="entry name" value="WD40"/>
</dbReference>
<comment type="subcellular location">
    <subcellularLocation>
        <location evidence="1 7">Periplasm</location>
    </subcellularLocation>
</comment>
<dbReference type="Proteomes" id="UP000249633">
    <property type="component" value="Unassembled WGS sequence"/>
</dbReference>
<proteinExistence type="inferred from homology"/>
<evidence type="ECO:0000313" key="10">
    <source>
        <dbReference type="Proteomes" id="UP000249633"/>
    </source>
</evidence>
<dbReference type="Gene3D" id="2.120.10.30">
    <property type="entry name" value="TolB, C-terminal domain"/>
    <property type="match status" value="1"/>
</dbReference>
<dbReference type="PANTHER" id="PTHR36842:SF1">
    <property type="entry name" value="PROTEIN TOLB"/>
    <property type="match status" value="1"/>
</dbReference>
<dbReference type="Gene3D" id="3.40.50.10070">
    <property type="entry name" value="TolB, N-terminal domain"/>
    <property type="match status" value="1"/>
</dbReference>
<keyword evidence="3 7" id="KW-0132">Cell division</keyword>
<organism evidence="9 10">
    <name type="scientific">Roseateles depolymerans</name>
    <dbReference type="NCBI Taxonomy" id="76731"/>
    <lineage>
        <taxon>Bacteria</taxon>
        <taxon>Pseudomonadati</taxon>
        <taxon>Pseudomonadota</taxon>
        <taxon>Betaproteobacteria</taxon>
        <taxon>Burkholderiales</taxon>
        <taxon>Sphaerotilaceae</taxon>
        <taxon>Roseateles</taxon>
    </lineage>
</organism>
<name>A0A2W5E264_9BURK</name>
<evidence type="ECO:0000256" key="3">
    <source>
        <dbReference type="ARBA" id="ARBA00022618"/>
    </source>
</evidence>
<dbReference type="SUPFAM" id="SSF69304">
    <property type="entry name" value="Tricorn protease N-terminal domain"/>
    <property type="match status" value="1"/>
</dbReference>
<feature type="chain" id="PRO_5016184187" description="Tol-Pal system protein TolB" evidence="7">
    <location>
        <begin position="29"/>
        <end position="429"/>
    </location>
</feature>
<dbReference type="SUPFAM" id="SSF52964">
    <property type="entry name" value="TolB, N-terminal domain"/>
    <property type="match status" value="1"/>
</dbReference>
<dbReference type="InterPro" id="IPR011042">
    <property type="entry name" value="6-blade_b-propeller_TolB-like"/>
</dbReference>
<keyword evidence="5 7" id="KW-0574">Periplasm</keyword>